<gene>
    <name evidence="2" type="ORF">CLAFUR5_12299</name>
</gene>
<dbReference type="Gene3D" id="3.10.20.90">
    <property type="entry name" value="Phosphatidylinositol 3-kinase Catalytic Subunit, Chain A, domain 1"/>
    <property type="match status" value="1"/>
</dbReference>
<name>A0A9Q8UUT7_PASFU</name>
<dbReference type="Proteomes" id="UP000756132">
    <property type="component" value="Chromosome 10"/>
</dbReference>
<dbReference type="InterPro" id="IPR000626">
    <property type="entry name" value="Ubiquitin-like_dom"/>
</dbReference>
<dbReference type="EMBL" id="CP090172">
    <property type="protein sequence ID" value="UJO23112.1"/>
    <property type="molecule type" value="Genomic_DNA"/>
</dbReference>
<evidence type="ECO:0000313" key="2">
    <source>
        <dbReference type="EMBL" id="UJO23112.1"/>
    </source>
</evidence>
<dbReference type="PRINTS" id="PR00348">
    <property type="entry name" value="UBIQUITIN"/>
</dbReference>
<dbReference type="OrthoDB" id="428577at2759"/>
<evidence type="ECO:0000259" key="1">
    <source>
        <dbReference type="PROSITE" id="PS50053"/>
    </source>
</evidence>
<dbReference type="PROSITE" id="PS50053">
    <property type="entry name" value="UBIQUITIN_2"/>
    <property type="match status" value="1"/>
</dbReference>
<dbReference type="SMART" id="SM00213">
    <property type="entry name" value="UBQ"/>
    <property type="match status" value="1"/>
</dbReference>
<evidence type="ECO:0000313" key="3">
    <source>
        <dbReference type="Proteomes" id="UP000756132"/>
    </source>
</evidence>
<feature type="domain" description="Ubiquitin-like" evidence="1">
    <location>
        <begin position="1"/>
        <end position="86"/>
    </location>
</feature>
<dbReference type="SUPFAM" id="SSF54236">
    <property type="entry name" value="Ubiquitin-like"/>
    <property type="match status" value="1"/>
</dbReference>
<dbReference type="Pfam" id="PF00240">
    <property type="entry name" value="ubiquitin"/>
    <property type="match status" value="1"/>
</dbReference>
<accession>A0A9Q8UUT7</accession>
<dbReference type="PANTHER" id="PTHR10666">
    <property type="entry name" value="UBIQUITIN"/>
    <property type="match status" value="1"/>
</dbReference>
<proteinExistence type="predicted"/>
<sequence length="93" mass="10532">MQIFLKELTGKTSTYEVEPSTTVASFKVMVMDKTGIPIAQQFHIFADQQVGGYRCDEDDEKDQQTLASYGIKKECTAHMVLRLIGTQKECDQH</sequence>
<dbReference type="KEGG" id="ffu:CLAFUR5_12299"/>
<dbReference type="RefSeq" id="XP_047767478.1">
    <property type="nucleotide sequence ID" value="XM_047911447.1"/>
</dbReference>
<dbReference type="GeneID" id="71992177"/>
<reference evidence="2" key="2">
    <citation type="journal article" date="2022" name="Microb. Genom.">
        <title>A chromosome-scale genome assembly of the tomato pathogen Cladosporium fulvum reveals a compartmentalized genome architecture and the presence of a dispensable chromosome.</title>
        <authorList>
            <person name="Zaccaron A.Z."/>
            <person name="Chen L.H."/>
            <person name="Samaras A."/>
            <person name="Stergiopoulos I."/>
        </authorList>
    </citation>
    <scope>NUCLEOTIDE SEQUENCE</scope>
    <source>
        <strain evidence="2">Race5_Kim</strain>
    </source>
</reference>
<protein>
    <submittedName>
        <fullName evidence="2">Viral Ubiquitin</fullName>
    </submittedName>
</protein>
<dbReference type="InterPro" id="IPR019956">
    <property type="entry name" value="Ubiquitin_dom"/>
</dbReference>
<reference evidence="2" key="1">
    <citation type="submission" date="2021-12" db="EMBL/GenBank/DDBJ databases">
        <authorList>
            <person name="Zaccaron A."/>
            <person name="Stergiopoulos I."/>
        </authorList>
    </citation>
    <scope>NUCLEOTIDE SEQUENCE</scope>
    <source>
        <strain evidence="2">Race5_Kim</strain>
    </source>
</reference>
<dbReference type="InterPro" id="IPR050158">
    <property type="entry name" value="Ubiquitin_ubiquitin-like"/>
</dbReference>
<keyword evidence="3" id="KW-1185">Reference proteome</keyword>
<dbReference type="AlphaFoldDB" id="A0A9Q8UUT7"/>
<dbReference type="InterPro" id="IPR029071">
    <property type="entry name" value="Ubiquitin-like_domsf"/>
</dbReference>
<organism evidence="2 3">
    <name type="scientific">Passalora fulva</name>
    <name type="common">Tomato leaf mold</name>
    <name type="synonym">Cladosporium fulvum</name>
    <dbReference type="NCBI Taxonomy" id="5499"/>
    <lineage>
        <taxon>Eukaryota</taxon>
        <taxon>Fungi</taxon>
        <taxon>Dikarya</taxon>
        <taxon>Ascomycota</taxon>
        <taxon>Pezizomycotina</taxon>
        <taxon>Dothideomycetes</taxon>
        <taxon>Dothideomycetidae</taxon>
        <taxon>Mycosphaerellales</taxon>
        <taxon>Mycosphaerellaceae</taxon>
        <taxon>Fulvia</taxon>
    </lineage>
</organism>